<dbReference type="RefSeq" id="XP_022083917.1">
    <property type="nucleotide sequence ID" value="XM_022228225.1"/>
</dbReference>
<name>A0A8B7XUK3_ACAPL</name>
<dbReference type="Gene3D" id="2.60.260.40">
    <property type="entry name" value="q5lls5 like domains"/>
    <property type="match status" value="1"/>
</dbReference>
<evidence type="ECO:0000259" key="1">
    <source>
        <dbReference type="Pfam" id="PF10276"/>
    </source>
</evidence>
<dbReference type="OMA" id="GSHTCGY"/>
<protein>
    <submittedName>
        <fullName evidence="3">NADH dehydrogenase [ubiquinone] iron-sulfur protein 6, mitochondrial-like</fullName>
    </submittedName>
</protein>
<reference evidence="3" key="1">
    <citation type="submission" date="2025-08" db="UniProtKB">
        <authorList>
            <consortium name="RefSeq"/>
        </authorList>
    </citation>
    <scope>IDENTIFICATION</scope>
</reference>
<dbReference type="GO" id="GO:0006120">
    <property type="term" value="P:mitochondrial electron transport, NADH to ubiquinone"/>
    <property type="evidence" value="ECO:0007669"/>
    <property type="project" value="TreeGrafter"/>
</dbReference>
<dbReference type="OrthoDB" id="307899at2759"/>
<dbReference type="PANTHER" id="PTHR13156">
    <property type="entry name" value="NADH-UBIQUINONE OXIDOREDUCTASE 13 KD-A SUBUNIT"/>
    <property type="match status" value="1"/>
</dbReference>
<evidence type="ECO:0000313" key="3">
    <source>
        <dbReference type="RefSeq" id="XP_022083917.1"/>
    </source>
</evidence>
<proteinExistence type="predicted"/>
<feature type="domain" description="Zinc finger CHCC-type" evidence="1">
    <location>
        <begin position="85"/>
        <end position="119"/>
    </location>
</feature>
<dbReference type="GeneID" id="110975619"/>
<organism evidence="2 3">
    <name type="scientific">Acanthaster planci</name>
    <name type="common">Crown-of-thorns starfish</name>
    <dbReference type="NCBI Taxonomy" id="133434"/>
    <lineage>
        <taxon>Eukaryota</taxon>
        <taxon>Metazoa</taxon>
        <taxon>Echinodermata</taxon>
        <taxon>Eleutherozoa</taxon>
        <taxon>Asterozoa</taxon>
        <taxon>Asteroidea</taxon>
        <taxon>Valvatacea</taxon>
        <taxon>Valvatida</taxon>
        <taxon>Acanthasteridae</taxon>
        <taxon>Acanthaster</taxon>
    </lineage>
</organism>
<dbReference type="Proteomes" id="UP000694845">
    <property type="component" value="Unplaced"/>
</dbReference>
<dbReference type="PANTHER" id="PTHR13156:SF0">
    <property type="entry name" value="NADH DEHYDROGENASE [UBIQUINONE] IRON-SULFUR PROTEIN 6, MITOCHONDRIAL"/>
    <property type="match status" value="1"/>
</dbReference>
<dbReference type="InterPro" id="IPR019401">
    <property type="entry name" value="Znf_CHCC"/>
</dbReference>
<dbReference type="KEGG" id="aplc:110975619"/>
<gene>
    <name evidence="3" type="primary">LOC110975619</name>
</gene>
<dbReference type="CTD" id="4726"/>
<keyword evidence="2" id="KW-1185">Reference proteome</keyword>
<dbReference type="GO" id="GO:0005739">
    <property type="term" value="C:mitochondrion"/>
    <property type="evidence" value="ECO:0007669"/>
    <property type="project" value="GOC"/>
</dbReference>
<evidence type="ECO:0000313" key="2">
    <source>
        <dbReference type="Proteomes" id="UP000694845"/>
    </source>
</evidence>
<dbReference type="Pfam" id="PF10276">
    <property type="entry name" value="zf-CHCC"/>
    <property type="match status" value="1"/>
</dbReference>
<accession>A0A8B7XUK3</accession>
<sequence length="124" mass="14078">MAALRCVFRLSSLRPQFCRSPAILRQFSPSSRYCTVTETVTHTGQAFDEGDYRRLRYIQREKEVNEKFAIDLVNEEPPKEIAASSVWCDGGDPSTGHPRVYINLDKPGPHACGYCGLRYIQKAH</sequence>
<dbReference type="AlphaFoldDB" id="A0A8B7XUK3"/>